<accession>A0A1I4KZ93</accession>
<name>A0A1I4KZ93_9FIRM</name>
<dbReference type="OrthoDB" id="9812676at2"/>
<gene>
    <name evidence="3" type="ORF">SAMN02983006_02168</name>
</gene>
<dbReference type="CDD" id="cd06850">
    <property type="entry name" value="biotinyl_domain"/>
    <property type="match status" value="1"/>
</dbReference>
<evidence type="ECO:0000259" key="2">
    <source>
        <dbReference type="PROSITE" id="PS50968"/>
    </source>
</evidence>
<dbReference type="PANTHER" id="PTHR45266:SF3">
    <property type="entry name" value="OXALOACETATE DECARBOXYLASE ALPHA CHAIN"/>
    <property type="match status" value="1"/>
</dbReference>
<dbReference type="PROSITE" id="PS50968">
    <property type="entry name" value="BIOTINYL_LIPOYL"/>
    <property type="match status" value="1"/>
</dbReference>
<dbReference type="PANTHER" id="PTHR45266">
    <property type="entry name" value="OXALOACETATE DECARBOXYLASE ALPHA CHAIN"/>
    <property type="match status" value="1"/>
</dbReference>
<dbReference type="RefSeq" id="WP_089862209.1">
    <property type="nucleotide sequence ID" value="NZ_FOTI01000035.1"/>
</dbReference>
<dbReference type="InterPro" id="IPR011053">
    <property type="entry name" value="Single_hybrid_motif"/>
</dbReference>
<organism evidence="3 4">
    <name type="scientific">Halanaerobium salsuginis</name>
    <dbReference type="NCBI Taxonomy" id="29563"/>
    <lineage>
        <taxon>Bacteria</taxon>
        <taxon>Bacillati</taxon>
        <taxon>Bacillota</taxon>
        <taxon>Clostridia</taxon>
        <taxon>Halanaerobiales</taxon>
        <taxon>Halanaerobiaceae</taxon>
        <taxon>Halanaerobium</taxon>
    </lineage>
</organism>
<dbReference type="SUPFAM" id="SSF51230">
    <property type="entry name" value="Single hybrid motif"/>
    <property type="match status" value="1"/>
</dbReference>
<proteinExistence type="predicted"/>
<dbReference type="EMBL" id="FOTI01000035">
    <property type="protein sequence ID" value="SFL84075.1"/>
    <property type="molecule type" value="Genomic_DNA"/>
</dbReference>
<keyword evidence="1" id="KW-0092">Biotin</keyword>
<dbReference type="Proteomes" id="UP000199006">
    <property type="component" value="Unassembled WGS sequence"/>
</dbReference>
<dbReference type="STRING" id="29563.SAMN02983006_02168"/>
<evidence type="ECO:0000256" key="1">
    <source>
        <dbReference type="ARBA" id="ARBA00023267"/>
    </source>
</evidence>
<keyword evidence="4" id="KW-1185">Reference proteome</keyword>
<sequence length="131" mass="14028">MAKNYRVEISGEEFIVKIEEIKQNNNEATKIAPVQTIESGQNRVINKKKQTFTSGKSVDKSGSSIVAPMPGSILEIKANVGDKVAAGEALIILEAMKMENEVTADQGGIIKAVKVAVGDSVEADDLLIELE</sequence>
<dbReference type="FunFam" id="2.40.50.100:FF:000003">
    <property type="entry name" value="Acetyl-CoA carboxylase biotin carboxyl carrier protein"/>
    <property type="match status" value="1"/>
</dbReference>
<dbReference type="InterPro" id="IPR001882">
    <property type="entry name" value="Biotin_BS"/>
</dbReference>
<dbReference type="Pfam" id="PF00364">
    <property type="entry name" value="Biotin_lipoyl"/>
    <property type="match status" value="1"/>
</dbReference>
<dbReference type="Gene3D" id="2.40.50.100">
    <property type="match status" value="1"/>
</dbReference>
<dbReference type="InterPro" id="IPR000089">
    <property type="entry name" value="Biotin_lipoyl"/>
</dbReference>
<evidence type="ECO:0000313" key="4">
    <source>
        <dbReference type="Proteomes" id="UP000199006"/>
    </source>
</evidence>
<dbReference type="PROSITE" id="PS00188">
    <property type="entry name" value="BIOTIN"/>
    <property type="match status" value="1"/>
</dbReference>
<dbReference type="InterPro" id="IPR050709">
    <property type="entry name" value="Biotin_Carboxyl_Carrier/Decarb"/>
</dbReference>
<dbReference type="AlphaFoldDB" id="A0A1I4KZ93"/>
<feature type="domain" description="Lipoyl-binding" evidence="2">
    <location>
        <begin position="56"/>
        <end position="131"/>
    </location>
</feature>
<evidence type="ECO:0000313" key="3">
    <source>
        <dbReference type="EMBL" id="SFL84075.1"/>
    </source>
</evidence>
<reference evidence="3 4" key="1">
    <citation type="submission" date="2016-10" db="EMBL/GenBank/DDBJ databases">
        <authorList>
            <person name="de Groot N.N."/>
        </authorList>
    </citation>
    <scope>NUCLEOTIDE SEQUENCE [LARGE SCALE GENOMIC DNA]</scope>
    <source>
        <strain evidence="3 4">ATCC 51327</strain>
    </source>
</reference>
<protein>
    <submittedName>
        <fullName evidence="3">Biotin-requiring enzyme</fullName>
    </submittedName>
</protein>